<dbReference type="PANTHER" id="PTHR47723">
    <property type="entry name" value="OS05G0353850 PROTEIN"/>
    <property type="match status" value="1"/>
</dbReference>
<evidence type="ECO:0000313" key="2">
    <source>
        <dbReference type="EMBL" id="RYR02632.1"/>
    </source>
</evidence>
<evidence type="ECO:0000259" key="1">
    <source>
        <dbReference type="Pfam" id="PF13456"/>
    </source>
</evidence>
<name>A0A444YL52_ARAHY</name>
<dbReference type="Gene3D" id="3.30.420.10">
    <property type="entry name" value="Ribonuclease H-like superfamily/Ribonuclease H"/>
    <property type="match status" value="1"/>
</dbReference>
<feature type="domain" description="RNase H type-1" evidence="1">
    <location>
        <begin position="34"/>
        <end position="107"/>
    </location>
</feature>
<dbReference type="Pfam" id="PF13456">
    <property type="entry name" value="RVT_3"/>
    <property type="match status" value="1"/>
</dbReference>
<proteinExistence type="predicted"/>
<dbReference type="SUPFAM" id="SSF53098">
    <property type="entry name" value="Ribonuclease H-like"/>
    <property type="match status" value="1"/>
</dbReference>
<sequence>MLHVAGSLGTILKVLSKASLAISEAAPSCMRNYGIAHGLRIATSLNLSCVVVESDSAIALKFITQSCPTTHSSSSLIEKIKLQANHITHVYWNNVPRKANSTADQLAYDINR</sequence>
<dbReference type="InterPro" id="IPR053151">
    <property type="entry name" value="RNase_H-like"/>
</dbReference>
<dbReference type="InterPro" id="IPR036397">
    <property type="entry name" value="RNaseH_sf"/>
</dbReference>
<evidence type="ECO:0000313" key="3">
    <source>
        <dbReference type="Proteomes" id="UP000289738"/>
    </source>
</evidence>
<dbReference type="CDD" id="cd06222">
    <property type="entry name" value="RNase_H_like"/>
    <property type="match status" value="1"/>
</dbReference>
<organism evidence="2 3">
    <name type="scientific">Arachis hypogaea</name>
    <name type="common">Peanut</name>
    <dbReference type="NCBI Taxonomy" id="3818"/>
    <lineage>
        <taxon>Eukaryota</taxon>
        <taxon>Viridiplantae</taxon>
        <taxon>Streptophyta</taxon>
        <taxon>Embryophyta</taxon>
        <taxon>Tracheophyta</taxon>
        <taxon>Spermatophyta</taxon>
        <taxon>Magnoliopsida</taxon>
        <taxon>eudicotyledons</taxon>
        <taxon>Gunneridae</taxon>
        <taxon>Pentapetalae</taxon>
        <taxon>rosids</taxon>
        <taxon>fabids</taxon>
        <taxon>Fabales</taxon>
        <taxon>Fabaceae</taxon>
        <taxon>Papilionoideae</taxon>
        <taxon>50 kb inversion clade</taxon>
        <taxon>dalbergioids sensu lato</taxon>
        <taxon>Dalbergieae</taxon>
        <taxon>Pterocarpus clade</taxon>
        <taxon>Arachis</taxon>
    </lineage>
</organism>
<dbReference type="GO" id="GO:0003676">
    <property type="term" value="F:nucleic acid binding"/>
    <property type="evidence" value="ECO:0007669"/>
    <property type="project" value="InterPro"/>
</dbReference>
<gene>
    <name evidence="2" type="ORF">Ahy_B06g081431</name>
</gene>
<dbReference type="AlphaFoldDB" id="A0A444YL52"/>
<dbReference type="Proteomes" id="UP000289738">
    <property type="component" value="Chromosome B06"/>
</dbReference>
<keyword evidence="3" id="KW-1185">Reference proteome</keyword>
<comment type="caution">
    <text evidence="2">The sequence shown here is derived from an EMBL/GenBank/DDBJ whole genome shotgun (WGS) entry which is preliminary data.</text>
</comment>
<dbReference type="InterPro" id="IPR044730">
    <property type="entry name" value="RNase_H-like_dom_plant"/>
</dbReference>
<protein>
    <recommendedName>
        <fullName evidence="1">RNase H type-1 domain-containing protein</fullName>
    </recommendedName>
</protein>
<dbReference type="GO" id="GO:0004523">
    <property type="term" value="F:RNA-DNA hybrid ribonuclease activity"/>
    <property type="evidence" value="ECO:0007669"/>
    <property type="project" value="InterPro"/>
</dbReference>
<dbReference type="PANTHER" id="PTHR47723:SF19">
    <property type="entry name" value="POLYNUCLEOTIDYL TRANSFERASE, RIBONUCLEASE H-LIKE SUPERFAMILY PROTEIN"/>
    <property type="match status" value="1"/>
</dbReference>
<dbReference type="InterPro" id="IPR002156">
    <property type="entry name" value="RNaseH_domain"/>
</dbReference>
<accession>A0A444YL52</accession>
<reference evidence="2 3" key="1">
    <citation type="submission" date="2019-01" db="EMBL/GenBank/DDBJ databases">
        <title>Sequencing of cultivated peanut Arachis hypogaea provides insights into genome evolution and oil improvement.</title>
        <authorList>
            <person name="Chen X."/>
        </authorList>
    </citation>
    <scope>NUCLEOTIDE SEQUENCE [LARGE SCALE GENOMIC DNA]</scope>
    <source>
        <strain evidence="3">cv. Fuhuasheng</strain>
        <tissue evidence="2">Leaves</tissue>
    </source>
</reference>
<dbReference type="InterPro" id="IPR012337">
    <property type="entry name" value="RNaseH-like_sf"/>
</dbReference>
<dbReference type="EMBL" id="SDMP01000016">
    <property type="protein sequence ID" value="RYR02632.1"/>
    <property type="molecule type" value="Genomic_DNA"/>
</dbReference>